<evidence type="ECO:0000313" key="1">
    <source>
        <dbReference type="EMBL" id="QJS99086.1"/>
    </source>
</evidence>
<organism evidence="1 2">
    <name type="scientific">Streptomyces asoensis</name>
    <dbReference type="NCBI Taxonomy" id="249586"/>
    <lineage>
        <taxon>Bacteria</taxon>
        <taxon>Bacillati</taxon>
        <taxon>Actinomycetota</taxon>
        <taxon>Actinomycetes</taxon>
        <taxon>Kitasatosporales</taxon>
        <taxon>Streptomycetaceae</taxon>
        <taxon>Streptomyces</taxon>
    </lineage>
</organism>
<dbReference type="AlphaFoldDB" id="A0A6M4WEM3"/>
<accession>A0A6M4WEM3</accession>
<dbReference type="EMBL" id="CP049838">
    <property type="protein sequence ID" value="QJS99086.1"/>
    <property type="molecule type" value="Genomic_DNA"/>
</dbReference>
<name>A0A6M4WEM3_9ACTN</name>
<gene>
    <name evidence="1" type="ORF">G9272_01010</name>
</gene>
<evidence type="ECO:0000313" key="2">
    <source>
        <dbReference type="Proteomes" id="UP000502665"/>
    </source>
</evidence>
<protein>
    <submittedName>
        <fullName evidence="1">Uncharacterized protein</fullName>
    </submittedName>
</protein>
<keyword evidence="2" id="KW-1185">Reference proteome</keyword>
<sequence length="162" mass="17865">MTLMNVLVDFARTGRIGPLHCGMPLAEAEDLLGPGRPHPAIRMRPDIDGYPYAWNGLELVVTRRLVSGISIRLRPGSTTKLPPLVLPDSESYPSTVLREDLISGLDAADCRHDVNDRLTFGEQSSILAQPANVCAVFFPPGRDDHVPHRERLYLGVIHKHTA</sequence>
<dbReference type="Proteomes" id="UP000502665">
    <property type="component" value="Chromosome"/>
</dbReference>
<proteinExistence type="predicted"/>
<reference evidence="1" key="1">
    <citation type="submission" date="2020-03" db="EMBL/GenBank/DDBJ databases">
        <title>Molecular networking-based the target discovery of potent antiproliferative macrolactams: 5/6/7/16 polycyclic ansamycins and glycosylated trienomycin from Streptomyces cacaoi subsp. asoensis.</title>
        <authorList>
            <person name="Liu L.-L."/>
        </authorList>
    </citation>
    <scope>NUCLEOTIDE SEQUENCE [LARGE SCALE GENOMIC DNA]</scope>
    <source>
        <strain evidence="1">H2S5</strain>
    </source>
</reference>